<keyword evidence="1" id="KW-0732">Signal</keyword>
<name>A0ABS8GEK4_9ALTE</name>
<feature type="signal peptide" evidence="1">
    <location>
        <begin position="1"/>
        <end position="20"/>
    </location>
</feature>
<keyword evidence="3" id="KW-1185">Reference proteome</keyword>
<evidence type="ECO:0000313" key="3">
    <source>
        <dbReference type="Proteomes" id="UP001520878"/>
    </source>
</evidence>
<evidence type="ECO:0000313" key="2">
    <source>
        <dbReference type="EMBL" id="MCC2618330.1"/>
    </source>
</evidence>
<dbReference type="Proteomes" id="UP001520878">
    <property type="component" value="Unassembled WGS sequence"/>
</dbReference>
<accession>A0ABS8GEK4</accession>
<gene>
    <name evidence="2" type="ORF">LJ739_18905</name>
</gene>
<evidence type="ECO:0008006" key="4">
    <source>
        <dbReference type="Google" id="ProtNLM"/>
    </source>
</evidence>
<proteinExistence type="predicted"/>
<feature type="chain" id="PRO_5047174000" description="Beta-barrel porin 2" evidence="1">
    <location>
        <begin position="21"/>
        <end position="393"/>
    </location>
</feature>
<reference evidence="2 3" key="1">
    <citation type="submission" date="2021-10" db="EMBL/GenBank/DDBJ databases">
        <title>Draft genome of Aestuariibacter halophilus JC2043.</title>
        <authorList>
            <person name="Emsley S.A."/>
            <person name="Pfannmuller K.M."/>
            <person name="Ushijima B."/>
            <person name="Saw J.H."/>
            <person name="Videau P."/>
        </authorList>
    </citation>
    <scope>NUCLEOTIDE SEQUENCE [LARGE SCALE GENOMIC DNA]</scope>
    <source>
        <strain evidence="2 3">JC2043</strain>
    </source>
</reference>
<dbReference type="EMBL" id="JAJEWP010000011">
    <property type="protein sequence ID" value="MCC2618330.1"/>
    <property type="molecule type" value="Genomic_DNA"/>
</dbReference>
<evidence type="ECO:0000256" key="1">
    <source>
        <dbReference type="SAM" id="SignalP"/>
    </source>
</evidence>
<sequence length="393" mass="44591">MIKKTGYLLFLCSTCSSAFAAVESFDKDAAGHTLTTGVHYEETLNPTVVQDTAGYQLQLAPRGQWVYLGEGVATQVNYSADLRRVSFQDPLPNGEDAETLIDFAAQLTQRFYLSDAWALDGQVGVIQDEQMFGEGLSRLRFDVLSPDRQRQTSAALRLVYGRDTDDRYVALTLKGTEVSYADRNAYASAFDLSRKHLGLESAFRWSSATQLLFNIDYSDDDFDDVTREDSQHWRVMTGFAWQPTGKTLLRVLLGGYQRQFDTAPDSDGFTWQLGLETSPREDWLITLRSARQSTVSDSELANETLSDSTDVSLRYLFSEQWQTGLAYQLHNTEYKAADISRDLDDTRFSWMLGVNLKDHSRVELALGRLEREGDASFPLFEESFGRVDWHYEF</sequence>
<protein>
    <recommendedName>
        <fullName evidence="4">Beta-barrel porin 2</fullName>
    </recommendedName>
</protein>
<dbReference type="RefSeq" id="WP_229163135.1">
    <property type="nucleotide sequence ID" value="NZ_JAJEWP010000011.1"/>
</dbReference>
<comment type="caution">
    <text evidence="2">The sequence shown here is derived from an EMBL/GenBank/DDBJ whole genome shotgun (WGS) entry which is preliminary data.</text>
</comment>
<organism evidence="2 3">
    <name type="scientific">Fluctibacter halophilus</name>
    <dbReference type="NCBI Taxonomy" id="226011"/>
    <lineage>
        <taxon>Bacteria</taxon>
        <taxon>Pseudomonadati</taxon>
        <taxon>Pseudomonadota</taxon>
        <taxon>Gammaproteobacteria</taxon>
        <taxon>Alteromonadales</taxon>
        <taxon>Alteromonadaceae</taxon>
        <taxon>Fluctibacter</taxon>
    </lineage>
</organism>